<proteinExistence type="predicted"/>
<keyword evidence="2" id="KW-1185">Reference proteome</keyword>
<organism evidence="1 2">
    <name type="scientific">Methanobacterium spitsbergense</name>
    <dbReference type="NCBI Taxonomy" id="2874285"/>
    <lineage>
        <taxon>Archaea</taxon>
        <taxon>Methanobacteriati</taxon>
        <taxon>Methanobacteriota</taxon>
        <taxon>Methanomada group</taxon>
        <taxon>Methanobacteria</taxon>
        <taxon>Methanobacteriales</taxon>
        <taxon>Methanobacteriaceae</taxon>
        <taxon>Methanobacterium</taxon>
    </lineage>
</organism>
<dbReference type="AlphaFoldDB" id="A0A8T5UNZ3"/>
<comment type="caution">
    <text evidence="1">The sequence shown here is derived from an EMBL/GenBank/DDBJ whole genome shotgun (WGS) entry which is preliminary data.</text>
</comment>
<dbReference type="Proteomes" id="UP000825933">
    <property type="component" value="Unassembled WGS sequence"/>
</dbReference>
<evidence type="ECO:0000313" key="1">
    <source>
        <dbReference type="EMBL" id="MBZ2165364.1"/>
    </source>
</evidence>
<evidence type="ECO:0000313" key="2">
    <source>
        <dbReference type="Proteomes" id="UP000825933"/>
    </source>
</evidence>
<name>A0A8T5UNZ3_9EURY</name>
<accession>A0A8T5UNZ3</accession>
<reference evidence="2" key="1">
    <citation type="journal article" date="2022" name="Microbiol. Resour. Announc.">
        <title>Draft Genome Sequence of a Methanogenic Archaeon from West Spitsbergen Permafrost.</title>
        <authorList>
            <person name="Trubitsyn V."/>
            <person name="Rivkina E."/>
            <person name="Shcherbakova V."/>
        </authorList>
    </citation>
    <scope>NUCLEOTIDE SEQUENCE [LARGE SCALE GENOMIC DNA]</scope>
    <source>
        <strain evidence="2">VT</strain>
    </source>
</reference>
<protein>
    <submittedName>
        <fullName evidence="1">Uncharacterized protein</fullName>
    </submittedName>
</protein>
<dbReference type="EMBL" id="JAIOUQ010000004">
    <property type="protein sequence ID" value="MBZ2165364.1"/>
    <property type="molecule type" value="Genomic_DNA"/>
</dbReference>
<gene>
    <name evidence="1" type="ORF">K8N75_04850</name>
</gene>
<dbReference type="RefSeq" id="WP_223790998.1">
    <property type="nucleotide sequence ID" value="NZ_JAIOUQ010000004.1"/>
</dbReference>
<sequence>MKDIKAKLKPEILGKQPIEKIDSLELVITPKKEFLEWFKNTKGIIGEIGIKERNAGLDSMECPNCRSKMNSYELNSDPGEIWHLCAKCNLSFSQKQHRYFTTMIMRLINGDFNVSETN</sequence>